<evidence type="ECO:0000313" key="1">
    <source>
        <dbReference type="EMBL" id="KAK1906489.1"/>
    </source>
</evidence>
<organism evidence="1 2">
    <name type="scientific">Dissostichus eleginoides</name>
    <name type="common">Patagonian toothfish</name>
    <name type="synonym">Dissostichus amissus</name>
    <dbReference type="NCBI Taxonomy" id="100907"/>
    <lineage>
        <taxon>Eukaryota</taxon>
        <taxon>Metazoa</taxon>
        <taxon>Chordata</taxon>
        <taxon>Craniata</taxon>
        <taxon>Vertebrata</taxon>
        <taxon>Euteleostomi</taxon>
        <taxon>Actinopterygii</taxon>
        <taxon>Neopterygii</taxon>
        <taxon>Teleostei</taxon>
        <taxon>Neoteleostei</taxon>
        <taxon>Acanthomorphata</taxon>
        <taxon>Eupercaria</taxon>
        <taxon>Perciformes</taxon>
        <taxon>Notothenioidei</taxon>
        <taxon>Nototheniidae</taxon>
        <taxon>Dissostichus</taxon>
    </lineage>
</organism>
<reference evidence="1" key="1">
    <citation type="submission" date="2023-04" db="EMBL/GenBank/DDBJ databases">
        <title>Chromosome-level genome of Chaenocephalus aceratus.</title>
        <authorList>
            <person name="Park H."/>
        </authorList>
    </citation>
    <scope>NUCLEOTIDE SEQUENCE</scope>
    <source>
        <strain evidence="1">DE</strain>
        <tissue evidence="1">Muscle</tissue>
    </source>
</reference>
<sequence>MHPSRPRPILLHPSASSCRSMFCPFASGPGLHPEVRPVMDMLADTDSDPHGSQAAGVDSLDITQDLITALERSPSIFCPFTHDADF</sequence>
<name>A0AAD9CQQ4_DISEL</name>
<comment type="caution">
    <text evidence="1">The sequence shown here is derived from an EMBL/GenBank/DDBJ whole genome shotgun (WGS) entry which is preliminary data.</text>
</comment>
<evidence type="ECO:0000313" key="2">
    <source>
        <dbReference type="Proteomes" id="UP001228049"/>
    </source>
</evidence>
<proteinExistence type="predicted"/>
<protein>
    <submittedName>
        <fullName evidence="1">Multifunctional siroheme biosynthesis protein HemA</fullName>
    </submittedName>
</protein>
<gene>
    <name evidence="1" type="ORF">KUDE01_008886</name>
</gene>
<dbReference type="PROSITE" id="PS51257">
    <property type="entry name" value="PROKAR_LIPOPROTEIN"/>
    <property type="match status" value="1"/>
</dbReference>
<accession>A0AAD9CQQ4</accession>
<dbReference type="Proteomes" id="UP001228049">
    <property type="component" value="Unassembled WGS sequence"/>
</dbReference>
<dbReference type="AlphaFoldDB" id="A0AAD9CQQ4"/>
<dbReference type="EMBL" id="JASDAP010000001">
    <property type="protein sequence ID" value="KAK1906489.1"/>
    <property type="molecule type" value="Genomic_DNA"/>
</dbReference>
<keyword evidence="2" id="KW-1185">Reference proteome</keyword>
<feature type="non-terminal residue" evidence="1">
    <location>
        <position position="86"/>
    </location>
</feature>